<dbReference type="PANTHER" id="PTHR31639">
    <property type="entry name" value="F-BOX PROTEIN-LIKE"/>
    <property type="match status" value="1"/>
</dbReference>
<protein>
    <recommendedName>
        <fullName evidence="1">F-box domain-containing protein</fullName>
    </recommendedName>
</protein>
<dbReference type="SUPFAM" id="SSF81383">
    <property type="entry name" value="F-box domain"/>
    <property type="match status" value="1"/>
</dbReference>
<dbReference type="EMBL" id="JBEDUW010000006">
    <property type="protein sequence ID" value="KAK9919336.1"/>
    <property type="molecule type" value="Genomic_DNA"/>
</dbReference>
<dbReference type="Proteomes" id="UP001457282">
    <property type="component" value="Unassembled WGS sequence"/>
</dbReference>
<dbReference type="CDD" id="cd22160">
    <property type="entry name" value="F-box_AtFBL13-like"/>
    <property type="match status" value="1"/>
</dbReference>
<keyword evidence="3" id="KW-1185">Reference proteome</keyword>
<dbReference type="SMART" id="SM00256">
    <property type="entry name" value="FBOX"/>
    <property type="match status" value="1"/>
</dbReference>
<evidence type="ECO:0000313" key="3">
    <source>
        <dbReference type="Proteomes" id="UP001457282"/>
    </source>
</evidence>
<feature type="domain" description="F-box" evidence="1">
    <location>
        <begin position="129"/>
        <end position="177"/>
    </location>
</feature>
<name>A0AAW1W353_RUBAR</name>
<organism evidence="2 3">
    <name type="scientific">Rubus argutus</name>
    <name type="common">Southern blackberry</name>
    <dbReference type="NCBI Taxonomy" id="59490"/>
    <lineage>
        <taxon>Eukaryota</taxon>
        <taxon>Viridiplantae</taxon>
        <taxon>Streptophyta</taxon>
        <taxon>Embryophyta</taxon>
        <taxon>Tracheophyta</taxon>
        <taxon>Spermatophyta</taxon>
        <taxon>Magnoliopsida</taxon>
        <taxon>eudicotyledons</taxon>
        <taxon>Gunneridae</taxon>
        <taxon>Pentapetalae</taxon>
        <taxon>rosids</taxon>
        <taxon>fabids</taxon>
        <taxon>Rosales</taxon>
        <taxon>Rosaceae</taxon>
        <taxon>Rosoideae</taxon>
        <taxon>Rosoideae incertae sedis</taxon>
        <taxon>Rubus</taxon>
    </lineage>
</organism>
<gene>
    <name evidence="2" type="ORF">M0R45_027936</name>
</gene>
<evidence type="ECO:0000313" key="2">
    <source>
        <dbReference type="EMBL" id="KAK9919336.1"/>
    </source>
</evidence>
<proteinExistence type="predicted"/>
<reference evidence="2 3" key="1">
    <citation type="journal article" date="2023" name="G3 (Bethesda)">
        <title>A chromosome-length genome assembly and annotation of blackberry (Rubus argutus, cv. 'Hillquist').</title>
        <authorList>
            <person name="Bruna T."/>
            <person name="Aryal R."/>
            <person name="Dudchenko O."/>
            <person name="Sargent D.J."/>
            <person name="Mead D."/>
            <person name="Buti M."/>
            <person name="Cavallini A."/>
            <person name="Hytonen T."/>
            <person name="Andres J."/>
            <person name="Pham M."/>
            <person name="Weisz D."/>
            <person name="Mascagni F."/>
            <person name="Usai G."/>
            <person name="Natali L."/>
            <person name="Bassil N."/>
            <person name="Fernandez G.E."/>
            <person name="Lomsadze A."/>
            <person name="Armour M."/>
            <person name="Olukolu B."/>
            <person name="Poorten T."/>
            <person name="Britton C."/>
            <person name="Davik J."/>
            <person name="Ashrafi H."/>
            <person name="Aiden E.L."/>
            <person name="Borodovsky M."/>
            <person name="Worthington M."/>
        </authorList>
    </citation>
    <scope>NUCLEOTIDE SEQUENCE [LARGE SCALE GENOMIC DNA]</scope>
    <source>
        <strain evidence="2">PI 553951</strain>
    </source>
</reference>
<dbReference type="InterPro" id="IPR001810">
    <property type="entry name" value="F-box_dom"/>
</dbReference>
<dbReference type="InterPro" id="IPR036047">
    <property type="entry name" value="F-box-like_dom_sf"/>
</dbReference>
<dbReference type="Gene3D" id="1.20.1280.50">
    <property type="match status" value="1"/>
</dbReference>
<dbReference type="PROSITE" id="PS50181">
    <property type="entry name" value="FBOX"/>
    <property type="match status" value="1"/>
</dbReference>
<evidence type="ECO:0000259" key="1">
    <source>
        <dbReference type="PROSITE" id="PS50181"/>
    </source>
</evidence>
<dbReference type="AlphaFoldDB" id="A0AAW1W353"/>
<dbReference type="Pfam" id="PF00646">
    <property type="entry name" value="F-box"/>
    <property type="match status" value="1"/>
</dbReference>
<accession>A0AAW1W353</accession>
<sequence length="329" mass="38352">MQRWRGTMITNAHEVVFGDTLHIVDCDGVEALQYLLDKEIEWNLGKGDDLKAHVLLIGNDMPEEVQETVEGWEHRCVPCPSELLPSFESSVSTPTIASHVVRFRKRSRGKRNRRHVGKKQKTKGEYNLVDRISELPDELVISIVSFLPLKEAAATSILSRRWKHVWKSSTSLNFDVKFGVGKPFLRFCRLEYEKMDQESRRYVNWVDSVMETHRAPTIEQFRVCFDIDCRFTTSVNRWIEFAMNKRVHTLQLEFYRETREDVYQFPHKILGLERESALKLSSDSSGTPSLDFCGCNIRFNFLKVLHFREVDVTQDVLSTSCLIVRFLKD</sequence>
<dbReference type="PANTHER" id="PTHR31639:SF231">
    <property type="entry name" value="F-BOX DOMAIN-CONTAINING PROTEIN"/>
    <property type="match status" value="1"/>
</dbReference>
<comment type="caution">
    <text evidence="2">The sequence shown here is derived from an EMBL/GenBank/DDBJ whole genome shotgun (WGS) entry which is preliminary data.</text>
</comment>
<dbReference type="InterPro" id="IPR053781">
    <property type="entry name" value="F-box_AtFBL13-like"/>
</dbReference>